<evidence type="ECO:0000313" key="3">
    <source>
        <dbReference type="Proteomes" id="UP000033961"/>
    </source>
</evidence>
<sequence length="284" mass="32996">MIDYFHNTVGLPNSGKTTFLAALWHLVAAGEVDSNLKLDRLVGDNKYLNEVVEHWRRCQKVPRTSQLAENEMLIHFHQEKRDRKIALGFSDLSGEAFDSQVSKRKINNSYIEKLNKEGGILYFITADKVEDGLSSLDFSENSIETNDSEDETIAWSSEFLPRDVRHVELLQFLLRSPFLRKRRRLAILISAWDIIKTPIEPEKWLEREYPLFFQFIKTNQDSFEFRIFGISAQGGDISQVNDEKNNNIRDTLLRKIPSQRIQCITSNYNGHDLTIPICWLSEDE</sequence>
<dbReference type="AlphaFoldDB" id="A0A2P1QVZ2"/>
<accession>A0A2P1QVZ2</accession>
<dbReference type="Proteomes" id="UP000033961">
    <property type="component" value="Chromosome I"/>
</dbReference>
<name>A0A2P1QVZ2_9LEPT</name>
<reference evidence="2 3" key="1">
    <citation type="journal article" date="2015" name="Genome Announc.">
        <title>Draft Genome Sequences of Leptospira santarosai Strains U160, U164, and U233, Isolated from Asymptomatic Cattle.</title>
        <authorList>
            <person name="Kremer F.S."/>
            <person name="Eslabao M.R."/>
            <person name="Provisor M."/>
            <person name="Woloski R.D."/>
            <person name="Ramires O.V."/>
            <person name="Moreno L.Z."/>
            <person name="Moreno A.M."/>
            <person name="Hamond C."/>
            <person name="Lilenbaum W."/>
            <person name="Dellagostin O.A."/>
        </authorList>
    </citation>
    <scope>NUCLEOTIDE SEQUENCE [LARGE SCALE GENOMIC DNA]</scope>
    <source>
        <strain evidence="2 3">U160</strain>
    </source>
</reference>
<feature type="domain" description="Double-GTPase 1" evidence="1">
    <location>
        <begin position="9"/>
        <end position="280"/>
    </location>
</feature>
<dbReference type="Pfam" id="PF19975">
    <property type="entry name" value="DO-GTPase1"/>
    <property type="match status" value="1"/>
</dbReference>
<proteinExistence type="predicted"/>
<gene>
    <name evidence="2" type="ORF">XB16_2742</name>
</gene>
<organism evidence="2 3">
    <name type="scientific">Leptospira santarosai</name>
    <dbReference type="NCBI Taxonomy" id="28183"/>
    <lineage>
        <taxon>Bacteria</taxon>
        <taxon>Pseudomonadati</taxon>
        <taxon>Spirochaetota</taxon>
        <taxon>Spirochaetia</taxon>
        <taxon>Leptospirales</taxon>
        <taxon>Leptospiraceae</taxon>
        <taxon>Leptospira</taxon>
    </lineage>
</organism>
<protein>
    <recommendedName>
        <fullName evidence="1">Double-GTPase 1 domain-containing protein</fullName>
    </recommendedName>
</protein>
<evidence type="ECO:0000259" key="1">
    <source>
        <dbReference type="Pfam" id="PF19975"/>
    </source>
</evidence>
<dbReference type="EMBL" id="CP027843">
    <property type="protein sequence ID" value="AVQ13046.1"/>
    <property type="molecule type" value="Genomic_DNA"/>
</dbReference>
<dbReference type="InterPro" id="IPR045530">
    <property type="entry name" value="DO-GTPase1"/>
</dbReference>
<evidence type="ECO:0000313" key="2">
    <source>
        <dbReference type="EMBL" id="AVQ13046.1"/>
    </source>
</evidence>